<keyword evidence="6" id="KW-1133">Transmembrane helix</keyword>
<evidence type="ECO:0000256" key="1">
    <source>
        <dbReference type="ARBA" id="ARBA00004370"/>
    </source>
</evidence>
<name>G3TMF3_LOXAF</name>
<sequence length="229" mass="25967">MALAPDTKFLPGLLILLHLPGWSFAAPADTHCICYNFTVMFKPPPGQRWCEVRGHVDKKIFVLYDCGSRKVITLGPLGMKINATKEWEKQTETLKDVGDELKYLLARIKPENDTTSAPPTLQAEMCCQREAGRHTGASWRFRFNGQMFLLFDSEKKTWTKVHPEARLMQEEWEKDRDLSPYPNRTSHSGCHMIEGKQICSFSAPPPMAIATAITLSPWIFLTCLILLGI</sequence>
<proteinExistence type="predicted"/>
<dbReference type="InterPro" id="IPR011161">
    <property type="entry name" value="MHC_I-like_Ag-recog"/>
</dbReference>
<evidence type="ECO:0000256" key="4">
    <source>
        <dbReference type="ARBA" id="ARBA00023157"/>
    </source>
</evidence>
<feature type="domain" description="MHC class I-like antigen recognition-like" evidence="8">
    <location>
        <begin position="30"/>
        <end position="176"/>
    </location>
</feature>
<reference evidence="9 10" key="1">
    <citation type="submission" date="2009-06" db="EMBL/GenBank/DDBJ databases">
        <title>The Genome Sequence of Loxodonta africana (African elephant).</title>
        <authorList>
            <person name="Di Palma F."/>
            <person name="Heiman D."/>
            <person name="Young S."/>
            <person name="Johnson J."/>
            <person name="Lander E.S."/>
            <person name="Lindblad-Toh K."/>
        </authorList>
    </citation>
    <scope>NUCLEOTIDE SEQUENCE [LARGE SCALE GENOMIC DNA]</scope>
    <source>
        <strain evidence="9 10">Isolate ISIS603380</strain>
    </source>
</reference>
<keyword evidence="3 6" id="KW-0472">Membrane</keyword>
<dbReference type="OMA" id="HYISMAD"/>
<dbReference type="GO" id="GO:0005615">
    <property type="term" value="C:extracellular space"/>
    <property type="evidence" value="ECO:0007669"/>
    <property type="project" value="TreeGrafter"/>
</dbReference>
<dbReference type="SUPFAM" id="SSF54452">
    <property type="entry name" value="MHC antigen-recognition domain"/>
    <property type="match status" value="1"/>
</dbReference>
<dbReference type="InterPro" id="IPR037055">
    <property type="entry name" value="MHC_I-like_Ag-recog_sf"/>
</dbReference>
<dbReference type="Pfam" id="PF00129">
    <property type="entry name" value="MHC_I"/>
    <property type="match status" value="1"/>
</dbReference>
<dbReference type="GeneTree" id="ENSGT01120000271825"/>
<evidence type="ECO:0000313" key="10">
    <source>
        <dbReference type="Proteomes" id="UP000007646"/>
    </source>
</evidence>
<keyword evidence="2 7" id="KW-0732">Signal</keyword>
<dbReference type="GO" id="GO:0009897">
    <property type="term" value="C:external side of plasma membrane"/>
    <property type="evidence" value="ECO:0007669"/>
    <property type="project" value="TreeGrafter"/>
</dbReference>
<protein>
    <recommendedName>
        <fullName evidence="8">MHC class I-like antigen recognition-like domain-containing protein</fullName>
    </recommendedName>
</protein>
<evidence type="ECO:0000256" key="5">
    <source>
        <dbReference type="ARBA" id="ARBA00023180"/>
    </source>
</evidence>
<dbReference type="PANTHER" id="PTHR16675:SF64">
    <property type="entry name" value="RETINOIC ACID EARLY TRANSCRIPT 1E"/>
    <property type="match status" value="1"/>
</dbReference>
<dbReference type="GO" id="GO:0002476">
    <property type="term" value="P:antigen processing and presentation of endogenous peptide antigen via MHC class Ib"/>
    <property type="evidence" value="ECO:0007669"/>
    <property type="project" value="TreeGrafter"/>
</dbReference>
<reference evidence="9" key="2">
    <citation type="submission" date="2025-08" db="UniProtKB">
        <authorList>
            <consortium name="Ensembl"/>
        </authorList>
    </citation>
    <scope>IDENTIFICATION</scope>
    <source>
        <strain evidence="9">Isolate ISIS603380</strain>
    </source>
</reference>
<keyword evidence="6" id="KW-0812">Transmembrane</keyword>
<accession>G3TMF3</accession>
<dbReference type="InterPro" id="IPR011162">
    <property type="entry name" value="MHC_I/II-like_Ag-recog"/>
</dbReference>
<feature type="chain" id="PRO_5003455497" description="MHC class I-like antigen recognition-like domain-containing protein" evidence="7">
    <location>
        <begin position="26"/>
        <end position="229"/>
    </location>
</feature>
<evidence type="ECO:0000256" key="2">
    <source>
        <dbReference type="ARBA" id="ARBA00022729"/>
    </source>
</evidence>
<keyword evidence="10" id="KW-1185">Reference proteome</keyword>
<evidence type="ECO:0000256" key="6">
    <source>
        <dbReference type="SAM" id="Phobius"/>
    </source>
</evidence>
<dbReference type="InterPro" id="IPR050208">
    <property type="entry name" value="MHC_class-I_related"/>
</dbReference>
<keyword evidence="5" id="KW-0325">Glycoprotein</keyword>
<dbReference type="Ensembl" id="ENSLAFT00000023061.2">
    <property type="protein sequence ID" value="ENSLAFP00000016287.2"/>
    <property type="gene ID" value="ENSLAFG00000023055.2"/>
</dbReference>
<dbReference type="GO" id="GO:0002486">
    <property type="term" value="P:antigen processing and presentation of endogenous peptide antigen via MHC class I via ER pathway, TAP-independent"/>
    <property type="evidence" value="ECO:0007669"/>
    <property type="project" value="TreeGrafter"/>
</dbReference>
<feature type="signal peptide" evidence="7">
    <location>
        <begin position="1"/>
        <end position="25"/>
    </location>
</feature>
<dbReference type="GO" id="GO:0046703">
    <property type="term" value="F:natural killer cell lectin-like receptor binding"/>
    <property type="evidence" value="ECO:0007669"/>
    <property type="project" value="UniProtKB-ARBA"/>
</dbReference>
<evidence type="ECO:0000259" key="8">
    <source>
        <dbReference type="Pfam" id="PF00129"/>
    </source>
</evidence>
<dbReference type="GO" id="GO:0001916">
    <property type="term" value="P:positive regulation of T cell mediated cytotoxicity"/>
    <property type="evidence" value="ECO:0007669"/>
    <property type="project" value="TreeGrafter"/>
</dbReference>
<evidence type="ECO:0000313" key="9">
    <source>
        <dbReference type="Ensembl" id="ENSLAFP00000016287.2"/>
    </source>
</evidence>
<dbReference type="AlphaFoldDB" id="G3TMF3"/>
<dbReference type="PANTHER" id="PTHR16675">
    <property type="entry name" value="MHC CLASS I-RELATED"/>
    <property type="match status" value="1"/>
</dbReference>
<dbReference type="Gene3D" id="3.30.500.10">
    <property type="entry name" value="MHC class I-like antigen recognition-like"/>
    <property type="match status" value="1"/>
</dbReference>
<organism evidence="9 10">
    <name type="scientific">Loxodonta africana</name>
    <name type="common">African elephant</name>
    <dbReference type="NCBI Taxonomy" id="9785"/>
    <lineage>
        <taxon>Eukaryota</taxon>
        <taxon>Metazoa</taxon>
        <taxon>Chordata</taxon>
        <taxon>Craniata</taxon>
        <taxon>Vertebrata</taxon>
        <taxon>Euteleostomi</taxon>
        <taxon>Mammalia</taxon>
        <taxon>Eutheria</taxon>
        <taxon>Afrotheria</taxon>
        <taxon>Proboscidea</taxon>
        <taxon>Elephantidae</taxon>
        <taxon>Loxodonta</taxon>
    </lineage>
</organism>
<evidence type="ECO:0000256" key="7">
    <source>
        <dbReference type="SAM" id="SignalP"/>
    </source>
</evidence>
<reference evidence="9" key="3">
    <citation type="submission" date="2025-09" db="UniProtKB">
        <authorList>
            <consortium name="Ensembl"/>
        </authorList>
    </citation>
    <scope>IDENTIFICATION</scope>
    <source>
        <strain evidence="9">Isolate ISIS603380</strain>
    </source>
</reference>
<feature type="transmembrane region" description="Helical" evidence="6">
    <location>
        <begin position="207"/>
        <end position="227"/>
    </location>
</feature>
<dbReference type="FunFam" id="3.30.500.10:FF:000004">
    <property type="entry name" value="Retinoic acid early-inducible protein 1-beta"/>
    <property type="match status" value="1"/>
</dbReference>
<dbReference type="HOGENOM" id="CLU_086235_0_0_1"/>
<keyword evidence="4" id="KW-1015">Disulfide bond</keyword>
<dbReference type="Proteomes" id="UP000007646">
    <property type="component" value="Unassembled WGS sequence"/>
</dbReference>
<comment type="subcellular location">
    <subcellularLocation>
        <location evidence="1">Membrane</location>
    </subcellularLocation>
</comment>
<dbReference type="GO" id="GO:0006955">
    <property type="term" value="P:immune response"/>
    <property type="evidence" value="ECO:0007669"/>
    <property type="project" value="TreeGrafter"/>
</dbReference>
<evidence type="ECO:0000256" key="3">
    <source>
        <dbReference type="ARBA" id="ARBA00023136"/>
    </source>
</evidence>